<reference evidence="1 2" key="1">
    <citation type="journal article" date="2021" name="Front. Genet.">
        <title>Chromosome-Level Genome Assembly Reveals Significant Gene Expansion in the Toll and IMD Signaling Pathways of Dendrolimus kikuchii.</title>
        <authorList>
            <person name="Zhou J."/>
            <person name="Wu P."/>
            <person name="Xiong Z."/>
            <person name="Liu N."/>
            <person name="Zhao N."/>
            <person name="Ji M."/>
            <person name="Qiu Y."/>
            <person name="Yang B."/>
        </authorList>
    </citation>
    <scope>NUCLEOTIDE SEQUENCE [LARGE SCALE GENOMIC DNA]</scope>
    <source>
        <strain evidence="1">Ann1</strain>
    </source>
</reference>
<gene>
    <name evidence="1" type="ORF">K1T71_002867</name>
</gene>
<evidence type="ECO:0000313" key="1">
    <source>
        <dbReference type="EMBL" id="KAJ0182145.1"/>
    </source>
</evidence>
<comment type="caution">
    <text evidence="1">The sequence shown here is derived from an EMBL/GenBank/DDBJ whole genome shotgun (WGS) entry which is preliminary data.</text>
</comment>
<name>A0ACC1DE52_9NEOP</name>
<evidence type="ECO:0000313" key="2">
    <source>
        <dbReference type="Proteomes" id="UP000824533"/>
    </source>
</evidence>
<dbReference type="Proteomes" id="UP000824533">
    <property type="component" value="Linkage Group LG04"/>
</dbReference>
<dbReference type="EMBL" id="CM034390">
    <property type="protein sequence ID" value="KAJ0182145.1"/>
    <property type="molecule type" value="Genomic_DNA"/>
</dbReference>
<keyword evidence="2" id="KW-1185">Reference proteome</keyword>
<protein>
    <submittedName>
        <fullName evidence="1">Uncharacterized protein</fullName>
    </submittedName>
</protein>
<proteinExistence type="predicted"/>
<organism evidence="1 2">
    <name type="scientific">Dendrolimus kikuchii</name>
    <dbReference type="NCBI Taxonomy" id="765133"/>
    <lineage>
        <taxon>Eukaryota</taxon>
        <taxon>Metazoa</taxon>
        <taxon>Ecdysozoa</taxon>
        <taxon>Arthropoda</taxon>
        <taxon>Hexapoda</taxon>
        <taxon>Insecta</taxon>
        <taxon>Pterygota</taxon>
        <taxon>Neoptera</taxon>
        <taxon>Endopterygota</taxon>
        <taxon>Lepidoptera</taxon>
        <taxon>Glossata</taxon>
        <taxon>Ditrysia</taxon>
        <taxon>Bombycoidea</taxon>
        <taxon>Lasiocampidae</taxon>
        <taxon>Dendrolimus</taxon>
    </lineage>
</organism>
<sequence length="244" mass="26630">MDVDAPNTLKRCSSAPLINEAASTAATSPTTNTAPRNTPFFSMFSSNNTSNSMSARTRRFSSGSFNTMTPHVNNIANSWGPRMAPRVDQLRAEECADVCNTREVAHEREVHTAMQMGQSCEDLTLAGLPNSPTRITRFSPGVISSSPTRKYTTRRSLSPISLRASSFSPVRPNILPGKRRCDEADSPLPKRMCTDRLTPSTPGTPDSDSLECTFRPVSPRAQPMNESPHESQDAQVNHKSSNTS</sequence>
<accession>A0ACC1DE52</accession>